<feature type="domain" description="Phosphoribosyltransferase" evidence="1">
    <location>
        <begin position="9"/>
        <end position="164"/>
    </location>
</feature>
<dbReference type="Gene3D" id="3.30.1310.20">
    <property type="entry name" value="PRTase-like"/>
    <property type="match status" value="1"/>
</dbReference>
<dbReference type="InterPro" id="IPR000836">
    <property type="entry name" value="PRTase_dom"/>
</dbReference>
<keyword evidence="2" id="KW-0808">Transferase</keyword>
<dbReference type="InterPro" id="IPR029058">
    <property type="entry name" value="AB_hydrolase_fold"/>
</dbReference>
<dbReference type="Gene3D" id="3.40.50.1820">
    <property type="entry name" value="alpha/beta hydrolase"/>
    <property type="match status" value="1"/>
</dbReference>
<evidence type="ECO:0000313" key="2">
    <source>
        <dbReference type="EMBL" id="RPE28809.1"/>
    </source>
</evidence>
<dbReference type="SUPFAM" id="SSF53474">
    <property type="entry name" value="alpha/beta-Hydrolases"/>
    <property type="match status" value="1"/>
</dbReference>
<dbReference type="RefSeq" id="WP_123820548.1">
    <property type="nucleotide sequence ID" value="NZ_RKQG01000002.1"/>
</dbReference>
<dbReference type="GO" id="GO:0016757">
    <property type="term" value="F:glycosyltransferase activity"/>
    <property type="evidence" value="ECO:0007669"/>
    <property type="project" value="UniProtKB-KW"/>
</dbReference>
<dbReference type="SUPFAM" id="SSF53271">
    <property type="entry name" value="PRTase-like"/>
    <property type="match status" value="1"/>
</dbReference>
<evidence type="ECO:0000313" key="3">
    <source>
        <dbReference type="Proteomes" id="UP000266906"/>
    </source>
</evidence>
<protein>
    <submittedName>
        <fullName evidence="2">Phosphoribosyltransferase</fullName>
    </submittedName>
</protein>
<keyword evidence="3" id="KW-1185">Reference proteome</keyword>
<comment type="caution">
    <text evidence="2">The sequence shown here is derived from an EMBL/GenBank/DDBJ whole genome shotgun (WGS) entry which is preliminary data.</text>
</comment>
<name>A0A3N4RBR3_9ACTN</name>
<dbReference type="AlphaFoldDB" id="A0A3N4RBR3"/>
<keyword evidence="2" id="KW-0328">Glycosyltransferase</keyword>
<dbReference type="EMBL" id="RKQG01000002">
    <property type="protein sequence ID" value="RPE28809.1"/>
    <property type="molecule type" value="Genomic_DNA"/>
</dbReference>
<evidence type="ECO:0000259" key="1">
    <source>
        <dbReference type="Pfam" id="PF00156"/>
    </source>
</evidence>
<dbReference type="InterPro" id="IPR029057">
    <property type="entry name" value="PRTase-like"/>
</dbReference>
<proteinExistence type="predicted"/>
<dbReference type="Proteomes" id="UP000266906">
    <property type="component" value="Unassembled WGS sequence"/>
</dbReference>
<dbReference type="CDD" id="cd06223">
    <property type="entry name" value="PRTases_typeI"/>
    <property type="match status" value="1"/>
</dbReference>
<dbReference type="Gene3D" id="3.40.50.2020">
    <property type="match status" value="1"/>
</dbReference>
<accession>A0A3N4RBR3</accession>
<reference evidence="2 3" key="1">
    <citation type="submission" date="2018-11" db="EMBL/GenBank/DDBJ databases">
        <title>Sequencing the genomes of 1000 actinobacteria strains.</title>
        <authorList>
            <person name="Klenk H.-P."/>
        </authorList>
    </citation>
    <scope>NUCLEOTIDE SEQUENCE [LARGE SCALE GENOMIC DNA]</scope>
    <source>
        <strain evidence="2 3">DSM 44781</strain>
    </source>
</reference>
<dbReference type="Pfam" id="PF00156">
    <property type="entry name" value="Pribosyltran"/>
    <property type="match status" value="1"/>
</dbReference>
<gene>
    <name evidence="2" type="ORF">EDD38_5953</name>
</gene>
<organism evidence="2 3">
    <name type="scientific">Kitasatospora cineracea</name>
    <dbReference type="NCBI Taxonomy" id="88074"/>
    <lineage>
        <taxon>Bacteria</taxon>
        <taxon>Bacillati</taxon>
        <taxon>Actinomycetota</taxon>
        <taxon>Actinomycetes</taxon>
        <taxon>Kitasatosporales</taxon>
        <taxon>Streptomycetaceae</taxon>
        <taxon>Kitasatospora</taxon>
    </lineage>
</organism>
<sequence length="437" mass="44548">MHFTDRTDAGRRLAAALLSEAPELRGAVVVALPRGGAPVAAEVAAALGAELDVCVVRKVGVPGQPEVAMGAVGEDGARVVNQQVVDAAGVPPEAFAAAEARERSELARRAALYRGGRAPVPLAGRTVLVVDDGVATGASARAACRIVRARGAARVVLAVPVAPPGWARQLGDAADGYLAVDTPDGFAAVGASYRDFRQTTDAEVLAALDRAGPPEAAGAAGAAGRELRLGTGPADLTVPEHPRGVVLFAHGSGSGRGSPRSRAVAAHLHRERLATVLFDLLAPGEADERWKVFDPGLLGGRLAGATREALRHPALAGLPYGWFGASTGAAAALWAAAEPDSAPAAIVARGGRPDLAAARLPLVTVPTLLIVGGADQEVLEWNRQARAELGGESALQVVPGAGHLFEEPGALEAVAELAAGWFVRHFPPGRGGDRVEH</sequence>